<evidence type="ECO:0000259" key="5">
    <source>
        <dbReference type="PROSITE" id="PS51132"/>
    </source>
</evidence>
<reference evidence="6" key="3">
    <citation type="submission" date="2025-09" db="UniProtKB">
        <authorList>
            <consortium name="Ensembl"/>
        </authorList>
    </citation>
    <scope>IDENTIFICATION</scope>
</reference>
<evidence type="ECO:0000313" key="7">
    <source>
        <dbReference type="Proteomes" id="UP000265080"/>
    </source>
</evidence>
<protein>
    <recommendedName>
        <fullName evidence="5">Olfactomedin-like domain-containing protein</fullName>
    </recommendedName>
</protein>
<feature type="domain" description="Olfactomedin-like" evidence="5">
    <location>
        <begin position="239"/>
        <end position="514"/>
    </location>
</feature>
<evidence type="ECO:0000256" key="1">
    <source>
        <dbReference type="ARBA" id="ARBA00004613"/>
    </source>
</evidence>
<comment type="subcellular location">
    <subcellularLocation>
        <location evidence="1">Secreted</location>
    </subcellularLocation>
</comment>
<dbReference type="STRING" id="161767.ENSAPEP00000014085"/>
<proteinExistence type="predicted"/>
<feature type="coiled-coil region" evidence="4">
    <location>
        <begin position="158"/>
        <end position="185"/>
    </location>
</feature>
<accession>A0A3P8SPI6</accession>
<evidence type="ECO:0000256" key="2">
    <source>
        <dbReference type="ARBA" id="ARBA00022525"/>
    </source>
</evidence>
<sequence>MKLGAPAVTTPVVKLSVLRVSHPRDASRGLLSCSRRCLLEKEVQVSVQTWFCCRKMLFLFLLLSLTDGAEAQRVFGLKKDDSCICEVNSTVWMFPALKYESVLQQIHTCEASLSNLQQQVALSRQRLPQMEAQVVEVWKRLQPHQYLQHQGLYTELTLRQLDHELQQLETHIRELHKQLNNTDTHTLYTQVDKLRSEVIRMQTSDSVNMKTVREKLRLLKNNVESCKSIPADYRGVDRYCLKGLIRSISDPVTTKVVPQGKSYISGSWGKQAQMSSEVQKNLYWVQPLLSSHIWTNTLRVYQTYQDFMSSSNHRDFTVASSYSDPSAVEGPGGVLYGEALYYHCYRSAEVCRYDLNTRRVHRVALPGAGFNNKFPYCYYDCRSNSDVDVEADETGLWALYATVGNHGNLAASRLVWEAEAESLNVTQTWRTRLFKKAASNAFMACGVLYATRYVDEHREEVFYAFDTATGREDNSLALPLEKIAKGVSSVSYNPTNRQIYMYNDGYLLAYQAHY</sequence>
<feature type="coiled-coil region" evidence="4">
    <location>
        <begin position="99"/>
        <end position="133"/>
    </location>
</feature>
<dbReference type="GO" id="GO:0007165">
    <property type="term" value="P:signal transduction"/>
    <property type="evidence" value="ECO:0007669"/>
    <property type="project" value="TreeGrafter"/>
</dbReference>
<comment type="caution">
    <text evidence="3">Lacks conserved residue(s) required for the propagation of feature annotation.</text>
</comment>
<dbReference type="PANTHER" id="PTHR23192">
    <property type="entry name" value="OLFACTOMEDIN-RELATED"/>
    <property type="match status" value="1"/>
</dbReference>
<dbReference type="Pfam" id="PF02191">
    <property type="entry name" value="OLF"/>
    <property type="match status" value="1"/>
</dbReference>
<evidence type="ECO:0000313" key="6">
    <source>
        <dbReference type="Ensembl" id="ENSAPEP00000014085.1"/>
    </source>
</evidence>
<name>A0A3P8SPI6_AMPPE</name>
<dbReference type="SMART" id="SM00284">
    <property type="entry name" value="OLF"/>
    <property type="match status" value="1"/>
</dbReference>
<dbReference type="InterPro" id="IPR003112">
    <property type="entry name" value="Olfac-like_dom"/>
</dbReference>
<dbReference type="PROSITE" id="PS51132">
    <property type="entry name" value="OLF"/>
    <property type="match status" value="1"/>
</dbReference>
<dbReference type="GeneTree" id="ENSGT00940000165829"/>
<dbReference type="OMA" id="PYCYYEC"/>
<reference evidence="6" key="2">
    <citation type="submission" date="2025-08" db="UniProtKB">
        <authorList>
            <consortium name="Ensembl"/>
        </authorList>
    </citation>
    <scope>IDENTIFICATION</scope>
</reference>
<dbReference type="Ensembl" id="ENSAPET00000014456.1">
    <property type="protein sequence ID" value="ENSAPEP00000014085.1"/>
    <property type="gene ID" value="ENSAPEG00000010057.1"/>
</dbReference>
<organism evidence="6 7">
    <name type="scientific">Amphiprion percula</name>
    <name type="common">Orange clownfish</name>
    <name type="synonym">Lutjanus percula</name>
    <dbReference type="NCBI Taxonomy" id="161767"/>
    <lineage>
        <taxon>Eukaryota</taxon>
        <taxon>Metazoa</taxon>
        <taxon>Chordata</taxon>
        <taxon>Craniata</taxon>
        <taxon>Vertebrata</taxon>
        <taxon>Euteleostomi</taxon>
        <taxon>Actinopterygii</taxon>
        <taxon>Neopterygii</taxon>
        <taxon>Teleostei</taxon>
        <taxon>Neoteleostei</taxon>
        <taxon>Acanthomorphata</taxon>
        <taxon>Ovalentaria</taxon>
        <taxon>Pomacentridae</taxon>
        <taxon>Amphiprion</taxon>
    </lineage>
</organism>
<keyword evidence="2" id="KW-0964">Secreted</keyword>
<dbReference type="Proteomes" id="UP000265080">
    <property type="component" value="Chromosome 4"/>
</dbReference>
<dbReference type="AlphaFoldDB" id="A0A3P8SPI6"/>
<dbReference type="GO" id="GO:0005615">
    <property type="term" value="C:extracellular space"/>
    <property type="evidence" value="ECO:0007669"/>
    <property type="project" value="TreeGrafter"/>
</dbReference>
<evidence type="ECO:0000256" key="4">
    <source>
        <dbReference type="SAM" id="Coils"/>
    </source>
</evidence>
<reference evidence="6 7" key="1">
    <citation type="submission" date="2018-03" db="EMBL/GenBank/DDBJ databases">
        <title>Finding Nemo's genes: A chromosome-scale reference assembly of the genome of the orange clownfish Amphiprion percula.</title>
        <authorList>
            <person name="Lehmann R."/>
        </authorList>
    </citation>
    <scope>NUCLEOTIDE SEQUENCE</scope>
</reference>
<dbReference type="PANTHER" id="PTHR23192:SF31">
    <property type="entry name" value="OLFACTOMEDIN-4-LIKE"/>
    <property type="match status" value="1"/>
</dbReference>
<keyword evidence="7" id="KW-1185">Reference proteome</keyword>
<dbReference type="InterPro" id="IPR050605">
    <property type="entry name" value="Olfactomedin-like_domain"/>
</dbReference>
<evidence type="ECO:0000256" key="3">
    <source>
        <dbReference type="PROSITE-ProRule" id="PRU00446"/>
    </source>
</evidence>
<keyword evidence="4" id="KW-0175">Coiled coil</keyword>